<dbReference type="EMBL" id="CABIKO010000221">
    <property type="protein sequence ID" value="VVA31591.1"/>
    <property type="molecule type" value="Genomic_DNA"/>
</dbReference>
<organism evidence="2 3">
    <name type="scientific">Prunus dulcis</name>
    <name type="common">Almond</name>
    <name type="synonym">Amygdalus dulcis</name>
    <dbReference type="NCBI Taxonomy" id="3755"/>
    <lineage>
        <taxon>Eukaryota</taxon>
        <taxon>Viridiplantae</taxon>
        <taxon>Streptophyta</taxon>
        <taxon>Embryophyta</taxon>
        <taxon>Tracheophyta</taxon>
        <taxon>Spermatophyta</taxon>
        <taxon>Magnoliopsida</taxon>
        <taxon>eudicotyledons</taxon>
        <taxon>Gunneridae</taxon>
        <taxon>Pentapetalae</taxon>
        <taxon>rosids</taxon>
        <taxon>fabids</taxon>
        <taxon>Rosales</taxon>
        <taxon>Rosaceae</taxon>
        <taxon>Amygdaloideae</taxon>
        <taxon>Amygdaleae</taxon>
        <taxon>Prunus</taxon>
    </lineage>
</organism>
<reference evidence="3" key="1">
    <citation type="journal article" date="2020" name="Plant J.">
        <title>Transposons played a major role in the diversification between the closely related almond and peach genomes: results from the almond genome sequence.</title>
        <authorList>
            <person name="Alioto T."/>
            <person name="Alexiou K.G."/>
            <person name="Bardil A."/>
            <person name="Barteri F."/>
            <person name="Castanera R."/>
            <person name="Cruz F."/>
            <person name="Dhingra A."/>
            <person name="Duval H."/>
            <person name="Fernandez I Marti A."/>
            <person name="Frias L."/>
            <person name="Galan B."/>
            <person name="Garcia J.L."/>
            <person name="Howad W."/>
            <person name="Gomez-Garrido J."/>
            <person name="Gut M."/>
            <person name="Julca I."/>
            <person name="Morata J."/>
            <person name="Puigdomenech P."/>
            <person name="Ribeca P."/>
            <person name="Rubio Cabetas M.J."/>
            <person name="Vlasova A."/>
            <person name="Wirthensohn M."/>
            <person name="Garcia-Mas J."/>
            <person name="Gabaldon T."/>
            <person name="Casacuberta J.M."/>
            <person name="Arus P."/>
        </authorList>
    </citation>
    <scope>NUCLEOTIDE SEQUENCE [LARGE SCALE GENOMIC DNA]</scope>
    <source>
        <strain evidence="3">cv. Texas</strain>
    </source>
</reference>
<proteinExistence type="predicted"/>
<feature type="region of interest" description="Disordered" evidence="1">
    <location>
        <begin position="246"/>
        <end position="272"/>
    </location>
</feature>
<protein>
    <submittedName>
        <fullName evidence="2">Uncharacterized protein</fullName>
    </submittedName>
</protein>
<gene>
    <name evidence="2" type="ORF">ALMOND_2B035994</name>
</gene>
<name>A0A5E4FVM1_PRUDU</name>
<evidence type="ECO:0000256" key="1">
    <source>
        <dbReference type="SAM" id="MobiDB-lite"/>
    </source>
</evidence>
<dbReference type="InParanoid" id="A0A5E4FVM1"/>
<dbReference type="AlphaFoldDB" id="A0A5E4FVM1"/>
<sequence>MVQHFWAQLSDVLTFGTFLASVERSICKIENARTLDIACGGSTCPSKKGWVRGLVLRSAVKGADTPLPIESYFHMCKFLWRRHMSMVLGSVVWELRQLPSVGYCYIEGRYQKLDSQRPLLKAPKVAFAFVRPRLCQDTMTGDDQVVLQGALDTLGEVKLASVIGPRRQQGRPEDGASGTSRDLDKKVVDLRRRDLAEENEEEGIVGSESESLHKLSMWDFVQIVEGISNYLRQAIATSKEDEVTIEQADEEKEPVHGDTVDDSNGGGEDDEDEEDAIKKTFLRCINCLSKGEVQRFCVNVAKMTEIYDHLHTKNVEIKLLSSSKARYTSTSSTLTAVPLGFDISMLRCRLLQHNSILLSDSLLCLSHLARSSKYDVCVFTRLPESTLSTPSANTSSMLKDSFNGACRSKGGSLNSMPITP</sequence>
<evidence type="ECO:0000313" key="3">
    <source>
        <dbReference type="Proteomes" id="UP000327085"/>
    </source>
</evidence>
<feature type="region of interest" description="Disordered" evidence="1">
    <location>
        <begin position="163"/>
        <end position="183"/>
    </location>
</feature>
<dbReference type="Proteomes" id="UP000327085">
    <property type="component" value="Chromosome 1"/>
</dbReference>
<evidence type="ECO:0000313" key="2">
    <source>
        <dbReference type="EMBL" id="VVA31591.1"/>
    </source>
</evidence>
<accession>A0A5E4FVM1</accession>
<dbReference type="Gramene" id="VVA31591">
    <property type="protein sequence ID" value="VVA31591"/>
    <property type="gene ID" value="Prudul26B035994"/>
</dbReference>